<evidence type="ECO:0000313" key="3">
    <source>
        <dbReference type="Proteomes" id="UP000737171"/>
    </source>
</evidence>
<accession>A0ABX2EUE1</accession>
<evidence type="ECO:0000259" key="1">
    <source>
        <dbReference type="Pfam" id="PF13439"/>
    </source>
</evidence>
<dbReference type="EMBL" id="JABRWJ010000023">
    <property type="protein sequence ID" value="NRF72349.1"/>
    <property type="molecule type" value="Genomic_DNA"/>
</dbReference>
<feature type="domain" description="Glycosyltransferase subfamily 4-like N-terminal" evidence="1">
    <location>
        <begin position="17"/>
        <end position="193"/>
    </location>
</feature>
<name>A0ABX2EUE1_9BURK</name>
<dbReference type="SUPFAM" id="SSF53756">
    <property type="entry name" value="UDP-Glycosyltransferase/glycogen phosphorylase"/>
    <property type="match status" value="1"/>
</dbReference>
<comment type="caution">
    <text evidence="2">The sequence shown here is derived from an EMBL/GenBank/DDBJ whole genome shotgun (WGS) entry which is preliminary data.</text>
</comment>
<dbReference type="Pfam" id="PF13692">
    <property type="entry name" value="Glyco_trans_1_4"/>
    <property type="match status" value="1"/>
</dbReference>
<sequence>MKVLHVTRESHEDRRYGMGRSIRQLMQGLAGHGVASDCFVAGDLSAAALSTAQLRASRWADAIGAEQAPLLEIVSRAWQAGQEAARQVKSGAFTHVHCHDAVVAHGYLSAADGLDVPMGLTLHAFDSMAFSLRNYVADIPPALAEGLDSIERQVLIESDWAVFLSQAGAKRMAAELDLGPPESRANWHVVPHGKPALEHIERSAARQQLGWTTPRRVLLAVGQLVANKRFDWVVEAMCGLDDRWDLVLLGEGDATSLQDLAARLGVRAPHFAVTDVPGPYYCAADAFTSASAIESFGMAHLEAMVAGLPIACTAVGGVPEVVGSAACLLAPEKHAYAQGLAEFLGDDAGLERAAAAARARQAAWPSVAEIAARHLAAYRRVERRRGGARLSAPMGIAT</sequence>
<evidence type="ECO:0000313" key="2">
    <source>
        <dbReference type="EMBL" id="NRF72349.1"/>
    </source>
</evidence>
<dbReference type="Gene3D" id="3.40.50.2000">
    <property type="entry name" value="Glycogen Phosphorylase B"/>
    <property type="match status" value="2"/>
</dbReference>
<dbReference type="PANTHER" id="PTHR12526">
    <property type="entry name" value="GLYCOSYLTRANSFERASE"/>
    <property type="match status" value="1"/>
</dbReference>
<protein>
    <submittedName>
        <fullName evidence="2">Glycosyltransferase family 4 protein</fullName>
    </submittedName>
</protein>
<dbReference type="CDD" id="cd03801">
    <property type="entry name" value="GT4_PimA-like"/>
    <property type="match status" value="1"/>
</dbReference>
<dbReference type="Proteomes" id="UP000737171">
    <property type="component" value="Unassembled WGS sequence"/>
</dbReference>
<gene>
    <name evidence="2" type="ORF">HLB44_35765</name>
</gene>
<keyword evidence="3" id="KW-1185">Reference proteome</keyword>
<dbReference type="RefSeq" id="WP_173135412.1">
    <property type="nucleotide sequence ID" value="NZ_JABRWJ010000023.1"/>
</dbReference>
<organism evidence="2 3">
    <name type="scientific">Pseudaquabacterium terrae</name>
    <dbReference type="NCBI Taxonomy" id="2732868"/>
    <lineage>
        <taxon>Bacteria</taxon>
        <taxon>Pseudomonadati</taxon>
        <taxon>Pseudomonadota</taxon>
        <taxon>Betaproteobacteria</taxon>
        <taxon>Burkholderiales</taxon>
        <taxon>Sphaerotilaceae</taxon>
        <taxon>Pseudaquabacterium</taxon>
    </lineage>
</organism>
<reference evidence="2 3" key="1">
    <citation type="submission" date="2020-05" db="EMBL/GenBank/DDBJ databases">
        <title>Aquincola sp. isolate from soil.</title>
        <authorList>
            <person name="Han J."/>
            <person name="Kim D.-U."/>
        </authorList>
    </citation>
    <scope>NUCLEOTIDE SEQUENCE [LARGE SCALE GENOMIC DNA]</scope>
    <source>
        <strain evidence="2 3">S2</strain>
    </source>
</reference>
<proteinExistence type="predicted"/>
<dbReference type="Pfam" id="PF13439">
    <property type="entry name" value="Glyco_transf_4"/>
    <property type="match status" value="1"/>
</dbReference>
<dbReference type="InterPro" id="IPR028098">
    <property type="entry name" value="Glyco_trans_4-like_N"/>
</dbReference>